<dbReference type="GO" id="GO:0007165">
    <property type="term" value="P:signal transduction"/>
    <property type="evidence" value="ECO:0007669"/>
    <property type="project" value="TreeGrafter"/>
</dbReference>
<dbReference type="Pfam" id="PF00459">
    <property type="entry name" value="Inositol_P"/>
    <property type="match status" value="1"/>
</dbReference>
<keyword evidence="11" id="KW-1185">Reference proteome</keyword>
<dbReference type="Gene3D" id="3.40.630.30">
    <property type="match status" value="1"/>
</dbReference>
<dbReference type="AlphaFoldDB" id="A0A0D3IM34"/>
<feature type="signal peptide" evidence="8">
    <location>
        <begin position="1"/>
        <end position="17"/>
    </location>
</feature>
<feature type="binding site" evidence="7">
    <location>
        <position position="319"/>
    </location>
    <ligand>
        <name>Mg(2+)</name>
        <dbReference type="ChEBI" id="CHEBI:18420"/>
        <label>1</label>
        <note>catalytic</note>
    </ligand>
</feature>
<dbReference type="RefSeq" id="XP_005764748.1">
    <property type="nucleotide sequence ID" value="XM_005764691.1"/>
</dbReference>
<evidence type="ECO:0000256" key="4">
    <source>
        <dbReference type="ARBA" id="ARBA00013106"/>
    </source>
</evidence>
<dbReference type="KEGG" id="ehx:EMIHUDRAFT_452181"/>
<dbReference type="EC" id="3.1.3.25" evidence="4"/>
<evidence type="ECO:0000256" key="3">
    <source>
        <dbReference type="ARBA" id="ARBA00009759"/>
    </source>
</evidence>
<dbReference type="PRINTS" id="PR00377">
    <property type="entry name" value="IMPHPHTASES"/>
</dbReference>
<keyword evidence="8" id="KW-0732">Signal</keyword>
<feature type="binding site" evidence="7">
    <location>
        <position position="316"/>
    </location>
    <ligand>
        <name>Mg(2+)</name>
        <dbReference type="ChEBI" id="CHEBI:18420"/>
        <label>1</label>
        <note>catalytic</note>
    </ligand>
</feature>
<evidence type="ECO:0000256" key="8">
    <source>
        <dbReference type="SAM" id="SignalP"/>
    </source>
</evidence>
<feature type="binding site" evidence="7">
    <location>
        <position position="286"/>
    </location>
    <ligand>
        <name>Mg(2+)</name>
        <dbReference type="ChEBI" id="CHEBI:18420"/>
        <label>1</label>
        <note>catalytic</note>
    </ligand>
</feature>
<dbReference type="SUPFAM" id="SSF55729">
    <property type="entry name" value="Acyl-CoA N-acyltransferases (Nat)"/>
    <property type="match status" value="1"/>
</dbReference>
<dbReference type="GO" id="GO:0046854">
    <property type="term" value="P:phosphatidylinositol phosphate biosynthetic process"/>
    <property type="evidence" value="ECO:0007669"/>
    <property type="project" value="InterPro"/>
</dbReference>
<dbReference type="PROSITE" id="PS51186">
    <property type="entry name" value="GNAT"/>
    <property type="match status" value="1"/>
</dbReference>
<sequence>MIWSLVMCASLVTHAPSATVFRRARPEESADIAVLRVHTFCGHLRAPYSRYLQQRVFEESMAAKTATVVAVAASRAVAGEAGPILGCADLLQATTASCYVTNVAVHAQARRRGIARGLMRLAEAQALSLGGEELVLHVEEDNAPALALYEAIGFAPLLDEPQRSFFSAAAFTDASAPPQRLLRKRLHATAIARGGLPSMSAAAAGLDAPRGDGARAGASPTLEEVAEVAEAAGRAAAALVRDRVGAGVLKTKATRGDLLTAVDGEAQEVIEAAVRAAFPAHAFLGEESVPAGATASADALRCALDACGSDWLWVVDPLDGTTNFVQSLPLVGVSIGVARRVGEAAERRWEVVVGVVVDPFREETVTATLGGGCTLNGSPVRVGVEPLADAVVATGFAPTEASLAPMVRGIAARPVFPRCSDTGRELVLRLGSAAIMLAWVACGRLSAYFEADLNAWDSAAGVLLVREAGGLVSDLRGGPFGIASRPMLASNAAAHAELREVLRDARVLGLDPL</sequence>
<dbReference type="InterPro" id="IPR033942">
    <property type="entry name" value="IMPase"/>
</dbReference>
<comment type="catalytic activity">
    <reaction evidence="1">
        <text>a myo-inositol phosphate + H2O = myo-inositol + phosphate</text>
        <dbReference type="Rhea" id="RHEA:24056"/>
        <dbReference type="ChEBI" id="CHEBI:15377"/>
        <dbReference type="ChEBI" id="CHEBI:17268"/>
        <dbReference type="ChEBI" id="CHEBI:43474"/>
        <dbReference type="ChEBI" id="CHEBI:84139"/>
        <dbReference type="EC" id="3.1.3.25"/>
    </reaction>
</comment>
<evidence type="ECO:0000313" key="11">
    <source>
        <dbReference type="Proteomes" id="UP000013827"/>
    </source>
</evidence>
<evidence type="ECO:0000313" key="10">
    <source>
        <dbReference type="EnsemblProtists" id="EOD12319"/>
    </source>
</evidence>
<evidence type="ECO:0000256" key="2">
    <source>
        <dbReference type="ARBA" id="ARBA00001946"/>
    </source>
</evidence>
<dbReference type="GeneID" id="17258554"/>
<evidence type="ECO:0000256" key="1">
    <source>
        <dbReference type="ARBA" id="ARBA00001033"/>
    </source>
</evidence>
<feature type="chain" id="PRO_5044272807" description="inositol-phosphate phosphatase" evidence="8">
    <location>
        <begin position="18"/>
        <end position="513"/>
    </location>
</feature>
<dbReference type="PANTHER" id="PTHR20854:SF4">
    <property type="entry name" value="INOSITOL-1-MONOPHOSPHATASE-RELATED"/>
    <property type="match status" value="1"/>
</dbReference>
<dbReference type="CDD" id="cd01639">
    <property type="entry name" value="IMPase"/>
    <property type="match status" value="1"/>
</dbReference>
<dbReference type="Pfam" id="PF00583">
    <property type="entry name" value="Acetyltransf_1"/>
    <property type="match status" value="1"/>
</dbReference>
<feature type="binding site" evidence="7">
    <location>
        <position position="318"/>
    </location>
    <ligand>
        <name>Mg(2+)</name>
        <dbReference type="ChEBI" id="CHEBI:18420"/>
        <label>1</label>
        <note>catalytic</note>
    </ligand>
</feature>
<dbReference type="EnsemblProtists" id="EOD12319">
    <property type="protein sequence ID" value="EOD12319"/>
    <property type="gene ID" value="EMIHUDRAFT_452181"/>
</dbReference>
<dbReference type="InterPro" id="IPR016181">
    <property type="entry name" value="Acyl_CoA_acyltransferase"/>
</dbReference>
<evidence type="ECO:0000256" key="6">
    <source>
        <dbReference type="ARBA" id="ARBA00022842"/>
    </source>
</evidence>
<organism evidence="10 11">
    <name type="scientific">Emiliania huxleyi (strain CCMP1516)</name>
    <dbReference type="NCBI Taxonomy" id="280463"/>
    <lineage>
        <taxon>Eukaryota</taxon>
        <taxon>Haptista</taxon>
        <taxon>Haptophyta</taxon>
        <taxon>Prymnesiophyceae</taxon>
        <taxon>Isochrysidales</taxon>
        <taxon>Noelaerhabdaceae</taxon>
        <taxon>Emiliania</taxon>
    </lineage>
</organism>
<dbReference type="Proteomes" id="UP000013827">
    <property type="component" value="Unassembled WGS sequence"/>
</dbReference>
<dbReference type="InterPro" id="IPR020550">
    <property type="entry name" value="Inositol_monophosphatase_CS"/>
</dbReference>
<dbReference type="InterPro" id="IPR000182">
    <property type="entry name" value="GNAT_dom"/>
</dbReference>
<dbReference type="SUPFAM" id="SSF56655">
    <property type="entry name" value="Carbohydrate phosphatase"/>
    <property type="match status" value="1"/>
</dbReference>
<keyword evidence="5 7" id="KW-0479">Metal-binding</keyword>
<dbReference type="eggNOG" id="KOG2951">
    <property type="taxonomic scope" value="Eukaryota"/>
</dbReference>
<feature type="domain" description="N-acetyltransferase" evidence="9">
    <location>
        <begin position="19"/>
        <end position="173"/>
    </location>
</feature>
<dbReference type="PaxDb" id="2903-EOD12319"/>
<comment type="similarity">
    <text evidence="3">Belongs to the inositol monophosphatase superfamily.</text>
</comment>
<dbReference type="HOGENOM" id="CLU_531505_0_0_1"/>
<dbReference type="PANTHER" id="PTHR20854">
    <property type="entry name" value="INOSITOL MONOPHOSPHATASE"/>
    <property type="match status" value="1"/>
</dbReference>
<protein>
    <recommendedName>
        <fullName evidence="4">inositol-phosphate phosphatase</fullName>
        <ecNumber evidence="4">3.1.3.25</ecNumber>
    </recommendedName>
</protein>
<dbReference type="GO" id="GO:0008934">
    <property type="term" value="F:inositol monophosphate 1-phosphatase activity"/>
    <property type="evidence" value="ECO:0007669"/>
    <property type="project" value="InterPro"/>
</dbReference>
<dbReference type="Gene3D" id="3.40.190.80">
    <property type="match status" value="1"/>
</dbReference>
<evidence type="ECO:0000256" key="7">
    <source>
        <dbReference type="PIRSR" id="PIRSR600760-2"/>
    </source>
</evidence>
<comment type="cofactor">
    <cofactor evidence="2 7">
        <name>Mg(2+)</name>
        <dbReference type="ChEBI" id="CHEBI:18420"/>
    </cofactor>
</comment>
<feature type="binding site" evidence="7">
    <location>
        <position position="457"/>
    </location>
    <ligand>
        <name>Mg(2+)</name>
        <dbReference type="ChEBI" id="CHEBI:18420"/>
        <label>1</label>
        <note>catalytic</note>
    </ligand>
</feature>
<keyword evidence="6 7" id="KW-0460">Magnesium</keyword>
<reference evidence="10" key="2">
    <citation type="submission" date="2024-10" db="UniProtKB">
        <authorList>
            <consortium name="EnsemblProtists"/>
        </authorList>
    </citation>
    <scope>IDENTIFICATION</scope>
</reference>
<reference evidence="11" key="1">
    <citation type="journal article" date="2013" name="Nature">
        <title>Pan genome of the phytoplankton Emiliania underpins its global distribution.</title>
        <authorList>
            <person name="Read B.A."/>
            <person name="Kegel J."/>
            <person name="Klute M.J."/>
            <person name="Kuo A."/>
            <person name="Lefebvre S.C."/>
            <person name="Maumus F."/>
            <person name="Mayer C."/>
            <person name="Miller J."/>
            <person name="Monier A."/>
            <person name="Salamov A."/>
            <person name="Young J."/>
            <person name="Aguilar M."/>
            <person name="Claverie J.M."/>
            <person name="Frickenhaus S."/>
            <person name="Gonzalez K."/>
            <person name="Herman E.K."/>
            <person name="Lin Y.C."/>
            <person name="Napier J."/>
            <person name="Ogata H."/>
            <person name="Sarno A.F."/>
            <person name="Shmutz J."/>
            <person name="Schroeder D."/>
            <person name="de Vargas C."/>
            <person name="Verret F."/>
            <person name="von Dassow P."/>
            <person name="Valentin K."/>
            <person name="Van de Peer Y."/>
            <person name="Wheeler G."/>
            <person name="Dacks J.B."/>
            <person name="Delwiche C.F."/>
            <person name="Dyhrman S.T."/>
            <person name="Glockner G."/>
            <person name="John U."/>
            <person name="Richards T."/>
            <person name="Worden A.Z."/>
            <person name="Zhang X."/>
            <person name="Grigoriev I.V."/>
            <person name="Allen A.E."/>
            <person name="Bidle K."/>
            <person name="Borodovsky M."/>
            <person name="Bowler C."/>
            <person name="Brownlee C."/>
            <person name="Cock J.M."/>
            <person name="Elias M."/>
            <person name="Gladyshev V.N."/>
            <person name="Groth M."/>
            <person name="Guda C."/>
            <person name="Hadaegh A."/>
            <person name="Iglesias-Rodriguez M.D."/>
            <person name="Jenkins J."/>
            <person name="Jones B.M."/>
            <person name="Lawson T."/>
            <person name="Leese F."/>
            <person name="Lindquist E."/>
            <person name="Lobanov A."/>
            <person name="Lomsadze A."/>
            <person name="Malik S.B."/>
            <person name="Marsh M.E."/>
            <person name="Mackinder L."/>
            <person name="Mock T."/>
            <person name="Mueller-Roeber B."/>
            <person name="Pagarete A."/>
            <person name="Parker M."/>
            <person name="Probert I."/>
            <person name="Quesneville H."/>
            <person name="Raines C."/>
            <person name="Rensing S.A."/>
            <person name="Riano-Pachon D.M."/>
            <person name="Richier S."/>
            <person name="Rokitta S."/>
            <person name="Shiraiwa Y."/>
            <person name="Soanes D.M."/>
            <person name="van der Giezen M."/>
            <person name="Wahlund T.M."/>
            <person name="Williams B."/>
            <person name="Wilson W."/>
            <person name="Wolfe G."/>
            <person name="Wurch L.L."/>
        </authorList>
    </citation>
    <scope>NUCLEOTIDE SEQUENCE</scope>
</reference>
<dbReference type="InterPro" id="IPR000760">
    <property type="entry name" value="Inositol_monophosphatase-like"/>
</dbReference>
<dbReference type="PROSITE" id="PS00630">
    <property type="entry name" value="IMP_2"/>
    <property type="match status" value="1"/>
</dbReference>
<dbReference type="CDD" id="cd04301">
    <property type="entry name" value="NAT_SF"/>
    <property type="match status" value="1"/>
</dbReference>
<dbReference type="GO" id="GO:0006020">
    <property type="term" value="P:inositol metabolic process"/>
    <property type="evidence" value="ECO:0007669"/>
    <property type="project" value="TreeGrafter"/>
</dbReference>
<dbReference type="STRING" id="2903.R1DU86"/>
<dbReference type="GO" id="GO:0016747">
    <property type="term" value="F:acyltransferase activity, transferring groups other than amino-acyl groups"/>
    <property type="evidence" value="ECO:0007669"/>
    <property type="project" value="InterPro"/>
</dbReference>
<dbReference type="GO" id="GO:0046872">
    <property type="term" value="F:metal ion binding"/>
    <property type="evidence" value="ECO:0007669"/>
    <property type="project" value="UniProtKB-KW"/>
</dbReference>
<evidence type="ECO:0000256" key="5">
    <source>
        <dbReference type="ARBA" id="ARBA00022723"/>
    </source>
</evidence>
<evidence type="ECO:0000259" key="9">
    <source>
        <dbReference type="PROSITE" id="PS51186"/>
    </source>
</evidence>
<dbReference type="Gene3D" id="3.30.540.10">
    <property type="entry name" value="Fructose-1,6-Bisphosphatase, subunit A, domain 1"/>
    <property type="match status" value="1"/>
</dbReference>
<accession>A0A0D3IM34</accession>
<name>A0A0D3IM34_EMIH1</name>
<proteinExistence type="inferred from homology"/>